<dbReference type="RefSeq" id="WP_064218636.1">
    <property type="nucleotide sequence ID" value="NZ_LVXZ01000057.1"/>
</dbReference>
<protein>
    <recommendedName>
        <fullName evidence="6">Mutator family transposase</fullName>
    </recommendedName>
</protein>
<dbReference type="OrthoDB" id="165209at2"/>
<evidence type="ECO:0000313" key="8">
    <source>
        <dbReference type="Proteomes" id="UP000078302"/>
    </source>
</evidence>
<keyword evidence="5 6" id="KW-0233">DNA recombination</keyword>
<dbReference type="EMBL" id="LVXZ01000057">
    <property type="protein sequence ID" value="OAP91921.1"/>
    <property type="molecule type" value="Genomic_DNA"/>
</dbReference>
<evidence type="ECO:0000256" key="2">
    <source>
        <dbReference type="ARBA" id="ARBA00010961"/>
    </source>
</evidence>
<dbReference type="AlphaFoldDB" id="A0A179BLC4"/>
<organism evidence="7 8">
    <name type="scientific">Acidithiobacillus ferrooxidans</name>
    <name type="common">Thiobacillus ferrooxidans</name>
    <dbReference type="NCBI Taxonomy" id="920"/>
    <lineage>
        <taxon>Bacteria</taxon>
        <taxon>Pseudomonadati</taxon>
        <taxon>Pseudomonadota</taxon>
        <taxon>Acidithiobacillia</taxon>
        <taxon>Acidithiobacillales</taxon>
        <taxon>Acidithiobacillaceae</taxon>
        <taxon>Acidithiobacillus</taxon>
    </lineage>
</organism>
<name>A0A179BLC4_ACIFR</name>
<evidence type="ECO:0000256" key="5">
    <source>
        <dbReference type="ARBA" id="ARBA00023172"/>
    </source>
</evidence>
<evidence type="ECO:0000313" key="7">
    <source>
        <dbReference type="EMBL" id="OAP91921.1"/>
    </source>
</evidence>
<comment type="caution">
    <text evidence="7">The sequence shown here is derived from an EMBL/GenBank/DDBJ whole genome shotgun (WGS) entry which is preliminary data.</text>
</comment>
<dbReference type="PANTHER" id="PTHR33217">
    <property type="entry name" value="TRANSPOSASE FOR INSERTION SEQUENCE ELEMENT IS1081"/>
    <property type="match status" value="1"/>
</dbReference>
<keyword evidence="4 6" id="KW-0238">DNA-binding</keyword>
<comment type="similarity">
    <text evidence="2 6">Belongs to the transposase mutator family.</text>
</comment>
<keyword evidence="8" id="KW-1185">Reference proteome</keyword>
<dbReference type="PROSITE" id="PS01007">
    <property type="entry name" value="TRANSPOSASE_MUTATOR"/>
    <property type="match status" value="1"/>
</dbReference>
<evidence type="ECO:0000256" key="3">
    <source>
        <dbReference type="ARBA" id="ARBA00022578"/>
    </source>
</evidence>
<comment type="function">
    <text evidence="1 6">Required for the transposition of the insertion element.</text>
</comment>
<dbReference type="GO" id="GO:0003677">
    <property type="term" value="F:DNA binding"/>
    <property type="evidence" value="ECO:0007669"/>
    <property type="project" value="UniProtKB-UniRule"/>
</dbReference>
<proteinExistence type="inferred from homology"/>
<keyword evidence="6" id="KW-0814">Transposable element</keyword>
<dbReference type="NCBIfam" id="NF033543">
    <property type="entry name" value="transpos_IS256"/>
    <property type="match status" value="1"/>
</dbReference>
<evidence type="ECO:0000256" key="6">
    <source>
        <dbReference type="RuleBase" id="RU365089"/>
    </source>
</evidence>
<gene>
    <name evidence="7" type="ORF">A4H96_05375</name>
</gene>
<dbReference type="GO" id="GO:0006313">
    <property type="term" value="P:DNA transposition"/>
    <property type="evidence" value="ECO:0007669"/>
    <property type="project" value="UniProtKB-UniRule"/>
</dbReference>
<dbReference type="InterPro" id="IPR001207">
    <property type="entry name" value="Transposase_mutator"/>
</dbReference>
<sequence>MTISNELLDSLLADYKTPEDLIGEGGLLKQLTKRLVERALQTEMVEHLGYAKHESVAHPTGNTRNGTSKKTLKGELGALQIEVPRDRNGSFEPRLIPKHQTRWTGFDDKILSLYARGMTVREIQSHLEEMYGTEISPTLISSVTDAVMEDAKAWQSRPLDVLYPIVYLDCIHVKTRDNGAVRAKAVYLALGINLAGEKELLGLWIAQTEGAKFWLQVVTELKNRGVQDIFIACVDGLKGFPEAIETVFPKTAVQLCIVHMVRYSLNYVSWKLRKAVAADLRAIYSAATVAEAEAQFAAFAEKWGEAYPPIVQSWRRNWARLIPFFDYPPEIRKVIYTTNAIESVNMSLRKITKNRGAFPSDDALLKLFYLALQNISQKWTMPIRDWKAALNRFIIQFDDRMPQR</sequence>
<evidence type="ECO:0000256" key="1">
    <source>
        <dbReference type="ARBA" id="ARBA00002190"/>
    </source>
</evidence>
<dbReference type="GO" id="GO:0004803">
    <property type="term" value="F:transposase activity"/>
    <property type="evidence" value="ECO:0007669"/>
    <property type="project" value="UniProtKB-UniRule"/>
</dbReference>
<keyword evidence="3 6" id="KW-0815">Transposition</keyword>
<accession>A0A179BLC4</accession>
<dbReference type="PANTHER" id="PTHR33217:SF5">
    <property type="entry name" value="MUTATOR FAMILY TRANSPOSASE"/>
    <property type="match status" value="1"/>
</dbReference>
<dbReference type="Pfam" id="PF00872">
    <property type="entry name" value="Transposase_mut"/>
    <property type="match status" value="1"/>
</dbReference>
<reference evidence="7 8" key="1">
    <citation type="submission" date="2016-04" db="EMBL/GenBank/DDBJ databases">
        <title>Acidithiobacillus ferrooxidans genome sequencing and assembly.</title>
        <authorList>
            <person name="Zhou Z."/>
        </authorList>
    </citation>
    <scope>NUCLEOTIDE SEQUENCE [LARGE SCALE GENOMIC DNA]</scope>
    <source>
        <strain evidence="7 8">BY0502</strain>
    </source>
</reference>
<dbReference type="Proteomes" id="UP000078302">
    <property type="component" value="Unassembled WGS sequence"/>
</dbReference>
<evidence type="ECO:0000256" key="4">
    <source>
        <dbReference type="ARBA" id="ARBA00023125"/>
    </source>
</evidence>